<name>W9R9Y9_9ROSA</name>
<organism evidence="1 2">
    <name type="scientific">Morus notabilis</name>
    <dbReference type="NCBI Taxonomy" id="981085"/>
    <lineage>
        <taxon>Eukaryota</taxon>
        <taxon>Viridiplantae</taxon>
        <taxon>Streptophyta</taxon>
        <taxon>Embryophyta</taxon>
        <taxon>Tracheophyta</taxon>
        <taxon>Spermatophyta</taxon>
        <taxon>Magnoliopsida</taxon>
        <taxon>eudicotyledons</taxon>
        <taxon>Gunneridae</taxon>
        <taxon>Pentapetalae</taxon>
        <taxon>rosids</taxon>
        <taxon>fabids</taxon>
        <taxon>Rosales</taxon>
        <taxon>Moraceae</taxon>
        <taxon>Moreae</taxon>
        <taxon>Morus</taxon>
    </lineage>
</organism>
<protein>
    <submittedName>
        <fullName evidence="1">Uncharacterized protein</fullName>
    </submittedName>
</protein>
<sequence length="71" mass="8110">MIEAEIGRVLLLSTVGQQQRGLLGKRKSDNGRRVVADTDGRLPALMANKREREIAMAYEIEIKIEMKTRKR</sequence>
<accession>W9R9Y9</accession>
<proteinExistence type="predicted"/>
<dbReference type="Proteomes" id="UP000030645">
    <property type="component" value="Unassembled WGS sequence"/>
</dbReference>
<gene>
    <name evidence="1" type="ORF">L484_020192</name>
</gene>
<reference evidence="2" key="1">
    <citation type="submission" date="2013-01" db="EMBL/GenBank/DDBJ databases">
        <title>Draft Genome Sequence of a Mulberry Tree, Morus notabilis C.K. Schneid.</title>
        <authorList>
            <person name="He N."/>
            <person name="Zhao S."/>
        </authorList>
    </citation>
    <scope>NUCLEOTIDE SEQUENCE</scope>
</reference>
<keyword evidence="2" id="KW-1185">Reference proteome</keyword>
<evidence type="ECO:0000313" key="2">
    <source>
        <dbReference type="Proteomes" id="UP000030645"/>
    </source>
</evidence>
<dbReference type="AlphaFoldDB" id="W9R9Y9"/>
<dbReference type="EMBL" id="KE343861">
    <property type="protein sequence ID" value="EXB44380.1"/>
    <property type="molecule type" value="Genomic_DNA"/>
</dbReference>
<evidence type="ECO:0000313" key="1">
    <source>
        <dbReference type="EMBL" id="EXB44380.1"/>
    </source>
</evidence>